<gene>
    <name evidence="4" type="primary">doxJ</name>
    <name evidence="4" type="ORF">LA5096_03280</name>
</gene>
<evidence type="ECO:0000256" key="2">
    <source>
        <dbReference type="PIRSR" id="PIRSR006386-1"/>
    </source>
</evidence>
<dbReference type="PIRSF" id="PIRSF006386">
    <property type="entry name" value="HCCAis_GSTk"/>
    <property type="match status" value="1"/>
</dbReference>
<proteinExistence type="inferred from homology"/>
<dbReference type="EC" id="5.99.1.4" evidence="1"/>
<keyword evidence="1 4" id="KW-0413">Isomerase</keyword>
<dbReference type="GO" id="GO:0004364">
    <property type="term" value="F:glutathione transferase activity"/>
    <property type="evidence" value="ECO:0007669"/>
    <property type="project" value="TreeGrafter"/>
</dbReference>
<protein>
    <recommendedName>
        <fullName evidence="1">2-hydroxychromene-2-carboxylate isomerase</fullName>
        <ecNumber evidence="1">5.99.1.4</ecNumber>
    </recommendedName>
</protein>
<dbReference type="InterPro" id="IPR044087">
    <property type="entry name" value="NahD-like"/>
</dbReference>
<accession>A0A0M6ZRS6</accession>
<dbReference type="InterPro" id="IPR014440">
    <property type="entry name" value="HCCAis_GSTk"/>
</dbReference>
<evidence type="ECO:0000256" key="1">
    <source>
        <dbReference type="PIRNR" id="PIRNR006386"/>
    </source>
</evidence>
<dbReference type="CDD" id="cd03022">
    <property type="entry name" value="DsbA_HCCA_Iso"/>
    <property type="match status" value="1"/>
</dbReference>
<dbReference type="PANTHER" id="PTHR42943:SF2">
    <property type="entry name" value="GLUTATHIONE S-TRANSFERASE KAPPA 1"/>
    <property type="match status" value="1"/>
</dbReference>
<dbReference type="GO" id="GO:0004602">
    <property type="term" value="F:glutathione peroxidase activity"/>
    <property type="evidence" value="ECO:0007669"/>
    <property type="project" value="TreeGrafter"/>
</dbReference>
<dbReference type="Proteomes" id="UP000049983">
    <property type="component" value="Unassembled WGS sequence"/>
</dbReference>
<dbReference type="GeneID" id="97670628"/>
<organism evidence="4 5">
    <name type="scientific">Roseibium album</name>
    <dbReference type="NCBI Taxonomy" id="311410"/>
    <lineage>
        <taxon>Bacteria</taxon>
        <taxon>Pseudomonadati</taxon>
        <taxon>Pseudomonadota</taxon>
        <taxon>Alphaproteobacteria</taxon>
        <taxon>Hyphomicrobiales</taxon>
        <taxon>Stappiaceae</taxon>
        <taxon>Roseibium</taxon>
    </lineage>
</organism>
<dbReference type="GO" id="GO:0006749">
    <property type="term" value="P:glutathione metabolic process"/>
    <property type="evidence" value="ECO:0007669"/>
    <property type="project" value="TreeGrafter"/>
</dbReference>
<dbReference type="GO" id="GO:1901170">
    <property type="term" value="P:naphthalene catabolic process"/>
    <property type="evidence" value="ECO:0007669"/>
    <property type="project" value="InterPro"/>
</dbReference>
<dbReference type="EMBL" id="CXWC01000011">
    <property type="protein sequence ID" value="CTQ72554.1"/>
    <property type="molecule type" value="Genomic_DNA"/>
</dbReference>
<keyword evidence="5" id="KW-1185">Reference proteome</keyword>
<dbReference type="Pfam" id="PF01323">
    <property type="entry name" value="DSBA"/>
    <property type="match status" value="1"/>
</dbReference>
<comment type="catalytic activity">
    <reaction evidence="1">
        <text>2-hydroxychromene-2-carboxylate = (3E)-4-(2-hydroxyphenyl)-2-oxobut-3-enoate</text>
        <dbReference type="Rhea" id="RHEA:27401"/>
        <dbReference type="ChEBI" id="CHEBI:59350"/>
        <dbReference type="ChEBI" id="CHEBI:59353"/>
        <dbReference type="EC" id="5.99.1.4"/>
    </reaction>
</comment>
<dbReference type="OrthoDB" id="5244108at2"/>
<feature type="domain" description="DSBA-like thioredoxin" evidence="3">
    <location>
        <begin position="4"/>
        <end position="197"/>
    </location>
</feature>
<comment type="similarity">
    <text evidence="1">Belongs to the GST superfamily. NadH family.</text>
</comment>
<feature type="active site" description="Nucleophile" evidence="2">
    <location>
        <position position="12"/>
    </location>
</feature>
<dbReference type="InterPro" id="IPR001853">
    <property type="entry name" value="DSBA-like_thioredoxin_dom"/>
</dbReference>
<dbReference type="GO" id="GO:0018845">
    <property type="term" value="F:2-hydroxychromene-2-carboxylate isomerase activity"/>
    <property type="evidence" value="ECO:0007669"/>
    <property type="project" value="UniProtKB-UniRule"/>
</dbReference>
<sequence>MPVIEYVYSAHSGYAYLGSSELMRICKSADVVLIHKPVLLSPVVDAQRGQSFRKRTQQHVDYFFGREIERWAEYREVPIINYRPSRHDADYSLASGMIIALGETGPMTDRMAHNLLQAHWRDDVDLSDQAALGRIATEMGLDAETHLERAASREVQETLRKNTEWAVSNNVFGSPTYFVDGDPFYGQDHLTLVERALHTPFKPGNWSNPSVA</sequence>
<dbReference type="PANTHER" id="PTHR42943">
    <property type="entry name" value="GLUTATHIONE S-TRANSFERASE KAPPA"/>
    <property type="match status" value="1"/>
</dbReference>
<evidence type="ECO:0000313" key="5">
    <source>
        <dbReference type="Proteomes" id="UP000049983"/>
    </source>
</evidence>
<dbReference type="RefSeq" id="WP_055111085.1">
    <property type="nucleotide sequence ID" value="NZ_CXWA01000006.1"/>
</dbReference>
<dbReference type="SUPFAM" id="SSF52833">
    <property type="entry name" value="Thioredoxin-like"/>
    <property type="match status" value="1"/>
</dbReference>
<name>A0A0M6ZRS6_9HYPH</name>
<evidence type="ECO:0000259" key="3">
    <source>
        <dbReference type="Pfam" id="PF01323"/>
    </source>
</evidence>
<dbReference type="Gene3D" id="3.40.30.10">
    <property type="entry name" value="Glutaredoxin"/>
    <property type="match status" value="1"/>
</dbReference>
<evidence type="ECO:0000313" key="4">
    <source>
        <dbReference type="EMBL" id="CTQ72554.1"/>
    </source>
</evidence>
<dbReference type="AlphaFoldDB" id="A0A0M6ZRS6"/>
<dbReference type="InterPro" id="IPR051924">
    <property type="entry name" value="GST_Kappa/NadH"/>
</dbReference>
<reference evidence="5" key="1">
    <citation type="submission" date="2015-07" db="EMBL/GenBank/DDBJ databases">
        <authorList>
            <person name="Rodrigo-Torres Lidia"/>
            <person name="Arahal R.David."/>
        </authorList>
    </citation>
    <scope>NUCLEOTIDE SEQUENCE [LARGE SCALE GENOMIC DNA]</scope>
    <source>
        <strain evidence="5">CECT 5096</strain>
    </source>
</reference>
<dbReference type="InterPro" id="IPR036249">
    <property type="entry name" value="Thioredoxin-like_sf"/>
</dbReference>